<dbReference type="Pfam" id="PF01323">
    <property type="entry name" value="DSBA"/>
    <property type="match status" value="2"/>
</dbReference>
<dbReference type="Proteomes" id="UP000689129">
    <property type="component" value="Unassembled WGS sequence"/>
</dbReference>
<gene>
    <name evidence="3" type="ORF">BN1708_012785</name>
    <name evidence="4" type="ORF">HYQ45_003022</name>
</gene>
<feature type="domain" description="DSBA-like thioredoxin" evidence="2">
    <location>
        <begin position="6"/>
        <end position="111"/>
    </location>
</feature>
<dbReference type="Gene3D" id="3.40.30.10">
    <property type="entry name" value="Glutaredoxin"/>
    <property type="match status" value="2"/>
</dbReference>
<dbReference type="EMBL" id="CVQH01011336">
    <property type="protein sequence ID" value="CRK20233.1"/>
    <property type="molecule type" value="Genomic_DNA"/>
</dbReference>
<dbReference type="Proteomes" id="UP000044602">
    <property type="component" value="Unassembled WGS sequence"/>
</dbReference>
<dbReference type="OrthoDB" id="1930760at2759"/>
<dbReference type="STRING" id="100787.A0A0G4LDW6"/>
<dbReference type="InterPro" id="IPR001853">
    <property type="entry name" value="DSBA-like_thioredoxin_dom"/>
</dbReference>
<feature type="compositionally biased region" description="Low complexity" evidence="1">
    <location>
        <begin position="110"/>
        <end position="131"/>
    </location>
</feature>
<dbReference type="EMBL" id="JAEMWZ010000048">
    <property type="protein sequence ID" value="KAG7140140.1"/>
    <property type="molecule type" value="Genomic_DNA"/>
</dbReference>
<feature type="region of interest" description="Disordered" evidence="1">
    <location>
        <begin position="108"/>
        <end position="148"/>
    </location>
</feature>
<dbReference type="SUPFAM" id="SSF52833">
    <property type="entry name" value="Thioredoxin-like"/>
    <property type="match status" value="1"/>
</dbReference>
<feature type="region of interest" description="Disordered" evidence="1">
    <location>
        <begin position="194"/>
        <end position="216"/>
    </location>
</feature>
<feature type="domain" description="DSBA-like thioredoxin" evidence="2">
    <location>
        <begin position="152"/>
        <end position="240"/>
    </location>
</feature>
<evidence type="ECO:0000259" key="2">
    <source>
        <dbReference type="Pfam" id="PF01323"/>
    </source>
</evidence>
<proteinExistence type="predicted"/>
<organism evidence="3 5">
    <name type="scientific">Verticillium longisporum</name>
    <name type="common">Verticillium dahliae var. longisporum</name>
    <dbReference type="NCBI Taxonomy" id="100787"/>
    <lineage>
        <taxon>Eukaryota</taxon>
        <taxon>Fungi</taxon>
        <taxon>Dikarya</taxon>
        <taxon>Ascomycota</taxon>
        <taxon>Pezizomycotina</taxon>
        <taxon>Sordariomycetes</taxon>
        <taxon>Hypocreomycetidae</taxon>
        <taxon>Glomerellales</taxon>
        <taxon>Plectosphaerellaceae</taxon>
        <taxon>Verticillium</taxon>
    </lineage>
</organism>
<dbReference type="PANTHER" id="PTHR13887:SF41">
    <property type="entry name" value="THIOREDOXIN SUPERFAMILY PROTEIN"/>
    <property type="match status" value="1"/>
</dbReference>
<dbReference type="AlphaFoldDB" id="A0A0G4LDW6"/>
<dbReference type="GO" id="GO:0016491">
    <property type="term" value="F:oxidoreductase activity"/>
    <property type="evidence" value="ECO:0007669"/>
    <property type="project" value="InterPro"/>
</dbReference>
<evidence type="ECO:0000313" key="4">
    <source>
        <dbReference type="EMBL" id="KAG7140140.1"/>
    </source>
</evidence>
<keyword evidence="5" id="KW-1185">Reference proteome</keyword>
<protein>
    <recommendedName>
        <fullName evidence="2">DSBA-like thioredoxin domain-containing protein</fullName>
    </recommendedName>
</protein>
<dbReference type="InterPro" id="IPR036249">
    <property type="entry name" value="Thioredoxin-like_sf"/>
</dbReference>
<accession>A0A0G4LDW6</accession>
<evidence type="ECO:0000256" key="1">
    <source>
        <dbReference type="SAM" id="MobiDB-lite"/>
    </source>
</evidence>
<feature type="region of interest" description="Disordered" evidence="1">
    <location>
        <begin position="254"/>
        <end position="283"/>
    </location>
</feature>
<sequence>MVTIHIEVVSDTLCPWCYVAKANLDRAIALHRERDPNTVFHVVWKPFYLYPNLPPTNQPRAPLYPFAPDIQSRLTTAAREALLPLSPASFTAGRAGNSRPAHQLLRHLARSQSSSPASTPSPRATSSSAPFPSVPGHGYAQPRGAMPAYSTPQSRFLDALFNAYFARGLDVSDREVLLELAAKAGLGRAEAHGVLESEESRRGTDEEAARARGERGVEGVPTMTIQGQWRVGGMQGVELLLGVFEKASRGVAAGGAGGSGGGSGGGSHYEGARRQGSRGSDMWLKSILDG</sequence>
<evidence type="ECO:0000313" key="3">
    <source>
        <dbReference type="EMBL" id="CRK20233.1"/>
    </source>
</evidence>
<reference evidence="4" key="2">
    <citation type="journal article" date="2021" name="Mol. Plant Pathol.">
        <title>A 20-kb lineage-specific genomic region tames virulence in pathogenic amphidiploid Verticillium longisporum.</title>
        <authorList>
            <person name="Harting R."/>
            <person name="Starke J."/>
            <person name="Kusch H."/>
            <person name="Poggeler S."/>
            <person name="Maurus I."/>
            <person name="Schluter R."/>
            <person name="Landesfeind M."/>
            <person name="Bulla I."/>
            <person name="Nowrousian M."/>
            <person name="de Jonge R."/>
            <person name="Stahlhut G."/>
            <person name="Hoff K.J."/>
            <person name="Asshauer K.P."/>
            <person name="Thurmer A."/>
            <person name="Stanke M."/>
            <person name="Daniel R."/>
            <person name="Morgenstern B."/>
            <person name="Thomma B.P.H.J."/>
            <person name="Kronstad J.W."/>
            <person name="Braus-Stromeyer S.A."/>
            <person name="Braus G.H."/>
        </authorList>
    </citation>
    <scope>NUCLEOTIDE SEQUENCE</scope>
    <source>
        <strain evidence="4">Vl32</strain>
    </source>
</reference>
<evidence type="ECO:0000313" key="5">
    <source>
        <dbReference type="Proteomes" id="UP000044602"/>
    </source>
</evidence>
<name>A0A0G4LDW6_VERLO</name>
<reference evidence="3 5" key="1">
    <citation type="submission" date="2015-05" db="EMBL/GenBank/DDBJ databases">
        <authorList>
            <person name="Wang D.B."/>
            <person name="Wang M."/>
        </authorList>
    </citation>
    <scope>NUCLEOTIDE SEQUENCE [LARGE SCALE GENOMIC DNA]</scope>
    <source>
        <strain evidence="3">VL1</strain>
    </source>
</reference>
<feature type="compositionally biased region" description="Gly residues" evidence="1">
    <location>
        <begin position="254"/>
        <end position="268"/>
    </location>
</feature>
<dbReference type="PANTHER" id="PTHR13887">
    <property type="entry name" value="GLUTATHIONE S-TRANSFERASE KAPPA"/>
    <property type="match status" value="1"/>
</dbReference>
<dbReference type="CDD" id="cd03024">
    <property type="entry name" value="DsbA_FrnE"/>
    <property type="match status" value="1"/>
</dbReference>